<feature type="region of interest" description="Disordered" evidence="1">
    <location>
        <begin position="497"/>
        <end position="516"/>
    </location>
</feature>
<feature type="compositionally biased region" description="Basic and acidic residues" evidence="1">
    <location>
        <begin position="1"/>
        <end position="10"/>
    </location>
</feature>
<feature type="region of interest" description="Disordered" evidence="1">
    <location>
        <begin position="52"/>
        <end position="72"/>
    </location>
</feature>
<feature type="compositionally biased region" description="Polar residues" evidence="1">
    <location>
        <begin position="52"/>
        <end position="69"/>
    </location>
</feature>
<evidence type="ECO:0000313" key="3">
    <source>
        <dbReference type="EMBL" id="PHH77589.1"/>
    </source>
</evidence>
<dbReference type="AlphaFoldDB" id="A0A2C5XPF8"/>
<dbReference type="OrthoDB" id="4153178at2759"/>
<feature type="region of interest" description="Disordered" evidence="1">
    <location>
        <begin position="304"/>
        <end position="339"/>
    </location>
</feature>
<evidence type="ECO:0000313" key="4">
    <source>
        <dbReference type="Proteomes" id="UP000224854"/>
    </source>
</evidence>
<keyword evidence="2" id="KW-1133">Transmembrane helix</keyword>
<feature type="region of interest" description="Disordered" evidence="1">
    <location>
        <begin position="403"/>
        <end position="422"/>
    </location>
</feature>
<evidence type="ECO:0000256" key="2">
    <source>
        <dbReference type="SAM" id="Phobius"/>
    </source>
</evidence>
<feature type="region of interest" description="Disordered" evidence="1">
    <location>
        <begin position="149"/>
        <end position="219"/>
    </location>
</feature>
<gene>
    <name evidence="3" type="ORF">CDD82_3451</name>
</gene>
<feature type="compositionally biased region" description="Low complexity" evidence="1">
    <location>
        <begin position="163"/>
        <end position="178"/>
    </location>
</feature>
<keyword evidence="4" id="KW-1185">Reference proteome</keyword>
<feature type="compositionally biased region" description="Low complexity" evidence="1">
    <location>
        <begin position="316"/>
        <end position="329"/>
    </location>
</feature>
<evidence type="ECO:0000256" key="1">
    <source>
        <dbReference type="SAM" id="MobiDB-lite"/>
    </source>
</evidence>
<evidence type="ECO:0008006" key="5">
    <source>
        <dbReference type="Google" id="ProtNLM"/>
    </source>
</evidence>
<feature type="transmembrane region" description="Helical" evidence="2">
    <location>
        <begin position="581"/>
        <end position="601"/>
    </location>
</feature>
<sequence>MPDSTQRRVLGEQSPSQHNRLQVRLVPYSPPRLSTISDDTCASCQCQQPQEASQTPVHGSASQPGSPNVSVLPLSRRWTRSWSRSRSSPSLCSSTSSLHEEQRASQPLRRRRARLVTIRAGSRAFSLRPVARHAPQNILHHRHGSSISAALADDGPVSPLTPLPEQSSSSRPQSPDCPTHLPHSPRNQRLVNSLRRVRHPRRYTRASATFASPSPVSPRVSLSQSVLSLSTLSSRCNYTTYGDRDDSPALPSLDLTPSSTNVRVLAESPPDGLDSDSNAVIHSAPLTHLRTEFSRESMVVPPLRYKSSSPAENPPSWRSRSGSRASASSFTVDETSDATAPCPCQRCGHVLGLEPPPAVLGRHPTRQQSRGTIRAIRDHDEHGDGLADLDHIPSRPRLYSLRSSLSSDRPLPSSSGSRRSSLSRSSIPAWARLYYGSGERRFLAAKSSLESLSSFYHRRRPSTVEDCRRPSTIEDRRARAGTIDSRLTELTYSTEGRLEPTPLSNPWQESETSCQCGNTASIPPATTPSHHRPLRQQTSSIWSPHLGRDRRRAIGYSIWEPPSSLWSRSKFASLPHDFQQLLFVVGFLCPLAWMAASLLPLPPRPPHDELVQEHCNTSQFHLRLESSHWESDDLLIARRYSRARWWRSLNRAMSILGVFVIGAAVALIIFGVKQKRL</sequence>
<organism evidence="3 4">
    <name type="scientific">Ophiocordyceps australis</name>
    <dbReference type="NCBI Taxonomy" id="1399860"/>
    <lineage>
        <taxon>Eukaryota</taxon>
        <taxon>Fungi</taxon>
        <taxon>Dikarya</taxon>
        <taxon>Ascomycota</taxon>
        <taxon>Pezizomycotina</taxon>
        <taxon>Sordariomycetes</taxon>
        <taxon>Hypocreomycetidae</taxon>
        <taxon>Hypocreales</taxon>
        <taxon>Ophiocordycipitaceae</taxon>
        <taxon>Ophiocordyceps</taxon>
    </lineage>
</organism>
<keyword evidence="2" id="KW-0812">Transmembrane</keyword>
<feature type="transmembrane region" description="Helical" evidence="2">
    <location>
        <begin position="652"/>
        <end position="672"/>
    </location>
</feature>
<proteinExistence type="predicted"/>
<reference evidence="3 4" key="1">
    <citation type="submission" date="2017-06" db="EMBL/GenBank/DDBJ databases">
        <title>Ant-infecting Ophiocordyceps genomes reveal a high diversity of potential behavioral manipulation genes and a possible major role for enterotoxins.</title>
        <authorList>
            <person name="De Bekker C."/>
            <person name="Evans H.C."/>
            <person name="Brachmann A."/>
            <person name="Hughes D.P."/>
        </authorList>
    </citation>
    <scope>NUCLEOTIDE SEQUENCE [LARGE SCALE GENOMIC DNA]</scope>
    <source>
        <strain evidence="3 4">1348a</strain>
    </source>
</reference>
<feature type="region of interest" description="Disordered" evidence="1">
    <location>
        <begin position="84"/>
        <end position="112"/>
    </location>
</feature>
<protein>
    <recommendedName>
        <fullName evidence="5">Serine-rich protein</fullName>
    </recommendedName>
</protein>
<dbReference type="EMBL" id="NJEU01000261">
    <property type="protein sequence ID" value="PHH77589.1"/>
    <property type="molecule type" value="Genomic_DNA"/>
</dbReference>
<name>A0A2C5XPF8_9HYPO</name>
<comment type="caution">
    <text evidence="3">The sequence shown here is derived from an EMBL/GenBank/DDBJ whole genome shotgun (WGS) entry which is preliminary data.</text>
</comment>
<feature type="region of interest" description="Disordered" evidence="1">
    <location>
        <begin position="1"/>
        <end position="30"/>
    </location>
</feature>
<feature type="compositionally biased region" description="Polar residues" evidence="1">
    <location>
        <begin position="502"/>
        <end position="516"/>
    </location>
</feature>
<accession>A0A2C5XPF8</accession>
<feature type="compositionally biased region" description="Low complexity" evidence="1">
    <location>
        <begin position="84"/>
        <end position="97"/>
    </location>
</feature>
<dbReference type="Proteomes" id="UP000224854">
    <property type="component" value="Unassembled WGS sequence"/>
</dbReference>
<feature type="compositionally biased region" description="Basic residues" evidence="1">
    <location>
        <begin position="195"/>
        <end position="204"/>
    </location>
</feature>
<keyword evidence="2" id="KW-0472">Membrane</keyword>